<feature type="compositionally biased region" description="Polar residues" evidence="1">
    <location>
        <begin position="308"/>
        <end position="320"/>
    </location>
</feature>
<dbReference type="OrthoDB" id="786875at2759"/>
<name>A0A804J7M9_MUSAM</name>
<dbReference type="InParanoid" id="A0A804J7M9"/>
<feature type="compositionally biased region" description="Polar residues" evidence="1">
    <location>
        <begin position="268"/>
        <end position="289"/>
    </location>
</feature>
<dbReference type="AlphaFoldDB" id="A0A804J7M9"/>
<proteinExistence type="predicted"/>
<dbReference type="Gramene" id="Ma05_t23220.3">
    <property type="protein sequence ID" value="Ma05_p23220.3"/>
    <property type="gene ID" value="Ma05_g23220"/>
</dbReference>
<feature type="compositionally biased region" description="Basic and acidic residues" evidence="1">
    <location>
        <begin position="290"/>
        <end position="307"/>
    </location>
</feature>
<dbReference type="EnsemblPlants" id="Ma05_t23220.1">
    <property type="protein sequence ID" value="Ma05_p23220.1"/>
    <property type="gene ID" value="Ma05_g23220"/>
</dbReference>
<dbReference type="EnsemblPlants" id="Ma05_t23220.3">
    <property type="protein sequence ID" value="Ma05_p23220.3"/>
    <property type="gene ID" value="Ma05_g23220"/>
</dbReference>
<evidence type="ECO:0000256" key="1">
    <source>
        <dbReference type="SAM" id="MobiDB-lite"/>
    </source>
</evidence>
<evidence type="ECO:0000313" key="3">
    <source>
        <dbReference type="EnsemblPlants" id="Ma05_p23220.1"/>
    </source>
</evidence>
<dbReference type="Proteomes" id="UP000012960">
    <property type="component" value="Unplaced"/>
</dbReference>
<dbReference type="Gramene" id="Ma05_t23220.1">
    <property type="protein sequence ID" value="Ma05_p23220.1"/>
    <property type="gene ID" value="Ma05_g23220"/>
</dbReference>
<reference evidence="3" key="2">
    <citation type="submission" date="2021-05" db="UniProtKB">
        <authorList>
            <consortium name="EnsemblPlants"/>
        </authorList>
    </citation>
    <scope>IDENTIFICATION</scope>
    <source>
        <strain evidence="3">subsp. malaccensis</strain>
    </source>
</reference>
<dbReference type="Pfam" id="PF05904">
    <property type="entry name" value="DUF863"/>
    <property type="match status" value="1"/>
</dbReference>
<accession>A0A804J7M9</accession>
<feature type="region of interest" description="Disordered" evidence="1">
    <location>
        <begin position="413"/>
        <end position="445"/>
    </location>
</feature>
<dbReference type="EnsemblPlants" id="Ma05_t23220.4">
    <property type="protein sequence ID" value="Ma05_p23220.4"/>
    <property type="gene ID" value="Ma05_g23220"/>
</dbReference>
<dbReference type="PANTHER" id="PTHR33167">
    <property type="entry name" value="TRANSCRIPTION FACTOR, PUTATIVE (DUF863)-RELATED"/>
    <property type="match status" value="1"/>
</dbReference>
<dbReference type="FunCoup" id="A0A804J7M9">
    <property type="interactions" value="186"/>
</dbReference>
<evidence type="ECO:0000313" key="4">
    <source>
        <dbReference type="Proteomes" id="UP000012960"/>
    </source>
</evidence>
<reference evidence="2" key="1">
    <citation type="submission" date="2021-03" db="EMBL/GenBank/DDBJ databases">
        <authorList>
            <consortium name="Genoscope - CEA"/>
            <person name="William W."/>
        </authorList>
    </citation>
    <scope>NUCLEOTIDE SEQUENCE</scope>
    <source>
        <strain evidence="2">Doubled-haploid Pahang</strain>
    </source>
</reference>
<keyword evidence="4" id="KW-1185">Reference proteome</keyword>
<dbReference type="Gramene" id="Ma05_t23220.4">
    <property type="protein sequence ID" value="Ma05_p23220.4"/>
    <property type="gene ID" value="Ma05_g23220"/>
</dbReference>
<protein>
    <submittedName>
        <fullName evidence="2">(wild Malaysian banana) hypothetical protein</fullName>
    </submittedName>
</protein>
<evidence type="ECO:0000313" key="2">
    <source>
        <dbReference type="EMBL" id="CAG1839347.1"/>
    </source>
</evidence>
<gene>
    <name evidence="2" type="ORF">GSMUA_275240.1</name>
</gene>
<organism evidence="3 4">
    <name type="scientific">Musa acuminata subsp. malaccensis</name>
    <name type="common">Wild banana</name>
    <name type="synonym">Musa malaccensis</name>
    <dbReference type="NCBI Taxonomy" id="214687"/>
    <lineage>
        <taxon>Eukaryota</taxon>
        <taxon>Viridiplantae</taxon>
        <taxon>Streptophyta</taxon>
        <taxon>Embryophyta</taxon>
        <taxon>Tracheophyta</taxon>
        <taxon>Spermatophyta</taxon>
        <taxon>Magnoliopsida</taxon>
        <taxon>Liliopsida</taxon>
        <taxon>Zingiberales</taxon>
        <taxon>Musaceae</taxon>
        <taxon>Musa</taxon>
    </lineage>
</organism>
<dbReference type="EMBL" id="HG996470">
    <property type="protein sequence ID" value="CAG1839347.1"/>
    <property type="molecule type" value="Genomic_DNA"/>
</dbReference>
<dbReference type="OMA" id="QSHMIDP"/>
<sequence length="695" mass="78211">MTTTMVVASRRGDLNLNHAPLPDYEEHVKEGLKQAMVEHDTLFKHQVRELHRLYWTQKKMMNEACWRRSDLVSPREARVGWKLLGEKKTGDVPSRWLTVNSMEMRNTTTEFNANDRSYSLQLPANVNSSSGIKPLANNAANRSLSQISASSDFCSVAAMQSESGHRRTERFSHAEPQTVRWQEASFLYPDGLEEYGGSLSANFPTKNQWPQHKLMHIDLNIAQDSESINVFPNTAETFYSPSTSSSVVHYGDNLRVSNDKYSKESEASNESTKESTVTNQPGVISPSSENSREKSADSLPHDPKDSDTSSVQASGQSSNFMRKNWDHKGYIVENEVCRSGIRISEECSKNLVERFSSAYDEQAHGGTNGTVLADFQKPGIEKIGSSVGEPNFAVQSDDRNNVPIFRVHEEHDCLHKSSGKTNLPPKTTGDLEEKETNAEGSEDTISSHVTMPDEKQKDELMEYTIGIKLNRLTRHSECTSKKKSMEDHTVISSSKDFGTTHSCSVMPEKICHKQIPNVVDSDYICTQDRPCSSDASQPRDDMEQQLAKIEQDNIIIKAAEILLSVSSEKPLCSMDPLATDGQMELKCEEGNDQPQSSNSFETITLKLQEIRDNGSSICASQIESEPRKDGCGFRPRRGRRDFQKDILPGIISLSRHEICEDLYAIQYDLRKKSKSTCEKNWLVPVRRRRSRRHGQ</sequence>
<feature type="region of interest" description="Disordered" evidence="1">
    <location>
        <begin position="259"/>
        <end position="320"/>
    </location>
</feature>
<dbReference type="InterPro" id="IPR008581">
    <property type="entry name" value="DUF863_pln"/>
</dbReference>
<dbReference type="PANTHER" id="PTHR33167:SF43">
    <property type="entry name" value="PROTEIN WAVE"/>
    <property type="match status" value="1"/>
</dbReference>